<protein>
    <submittedName>
        <fullName evidence="1">Uncharacterized protein</fullName>
    </submittedName>
</protein>
<gene>
    <name evidence="1" type="ORF">CDAR_286651</name>
</gene>
<dbReference type="Proteomes" id="UP001054837">
    <property type="component" value="Unassembled WGS sequence"/>
</dbReference>
<comment type="caution">
    <text evidence="1">The sequence shown here is derived from an EMBL/GenBank/DDBJ whole genome shotgun (WGS) entry which is preliminary data.</text>
</comment>
<accession>A0AAV4UU59</accession>
<keyword evidence="2" id="KW-1185">Reference proteome</keyword>
<evidence type="ECO:0000313" key="2">
    <source>
        <dbReference type="Proteomes" id="UP001054837"/>
    </source>
</evidence>
<sequence>MSINLDNVSSTIEELVQLSSISLSTTREKNALSCLFPFAYFPIGGDTDSECSYVSTFVPPRDKSWSPSKRCTVGASTQ</sequence>
<reference evidence="1 2" key="1">
    <citation type="submission" date="2021-06" db="EMBL/GenBank/DDBJ databases">
        <title>Caerostris darwini draft genome.</title>
        <authorList>
            <person name="Kono N."/>
            <person name="Arakawa K."/>
        </authorList>
    </citation>
    <scope>NUCLEOTIDE SEQUENCE [LARGE SCALE GENOMIC DNA]</scope>
</reference>
<dbReference type="EMBL" id="BPLQ01011930">
    <property type="protein sequence ID" value="GIY61274.1"/>
    <property type="molecule type" value="Genomic_DNA"/>
</dbReference>
<dbReference type="AlphaFoldDB" id="A0AAV4UU59"/>
<organism evidence="1 2">
    <name type="scientific">Caerostris darwini</name>
    <dbReference type="NCBI Taxonomy" id="1538125"/>
    <lineage>
        <taxon>Eukaryota</taxon>
        <taxon>Metazoa</taxon>
        <taxon>Ecdysozoa</taxon>
        <taxon>Arthropoda</taxon>
        <taxon>Chelicerata</taxon>
        <taxon>Arachnida</taxon>
        <taxon>Araneae</taxon>
        <taxon>Araneomorphae</taxon>
        <taxon>Entelegynae</taxon>
        <taxon>Araneoidea</taxon>
        <taxon>Araneidae</taxon>
        <taxon>Caerostris</taxon>
    </lineage>
</organism>
<evidence type="ECO:0000313" key="1">
    <source>
        <dbReference type="EMBL" id="GIY61274.1"/>
    </source>
</evidence>
<proteinExistence type="predicted"/>
<name>A0AAV4UU59_9ARAC</name>